<organism evidence="2 3">
    <name type="scientific">Brevundimonas fontaquae</name>
    <dbReference type="NCBI Taxonomy" id="2813778"/>
    <lineage>
        <taxon>Bacteria</taxon>
        <taxon>Pseudomonadati</taxon>
        <taxon>Pseudomonadota</taxon>
        <taxon>Alphaproteobacteria</taxon>
        <taxon>Caulobacterales</taxon>
        <taxon>Caulobacteraceae</taxon>
        <taxon>Brevundimonas</taxon>
    </lineage>
</organism>
<evidence type="ECO:0000259" key="1">
    <source>
        <dbReference type="Pfam" id="PF08241"/>
    </source>
</evidence>
<keyword evidence="3" id="KW-1185">Reference proteome</keyword>
<dbReference type="RefSeq" id="WP_205682532.1">
    <property type="nucleotide sequence ID" value="NZ_CP070968.1"/>
</dbReference>
<dbReference type="Pfam" id="PF08241">
    <property type="entry name" value="Methyltransf_11"/>
    <property type="match status" value="1"/>
</dbReference>
<sequence length="220" mass="23858">MILLQEVHDGHEPIRVTESVKDGARRYYVGPALYTEVDAKGDNRLGYITAMAREMTGASSLLLLGTAGGALATLFSRAGGSVTAIDNRSTAFEMARKWFHLPDEVECICADALQFVREADRLWDAVAIDVFQGTEIPEAMYAADVGAALARIVSPGGIVVWNVADSQTAWPVYVIRRIMRIAGFAPEVVPVLAHDFGNTLVVCRRVMPSPSPDTRPRIAA</sequence>
<dbReference type="Gene3D" id="3.40.50.150">
    <property type="entry name" value="Vaccinia Virus protein VP39"/>
    <property type="match status" value="1"/>
</dbReference>
<dbReference type="InterPro" id="IPR029063">
    <property type="entry name" value="SAM-dependent_MTases_sf"/>
</dbReference>
<accession>A0ABX7LTF2</accession>
<evidence type="ECO:0000313" key="2">
    <source>
        <dbReference type="EMBL" id="QSF55152.1"/>
    </source>
</evidence>
<keyword evidence="2" id="KW-0808">Transferase</keyword>
<protein>
    <submittedName>
        <fullName evidence="2">Methyltransferase domain-containing protein</fullName>
    </submittedName>
</protein>
<dbReference type="GO" id="GO:0032259">
    <property type="term" value="P:methylation"/>
    <property type="evidence" value="ECO:0007669"/>
    <property type="project" value="UniProtKB-KW"/>
</dbReference>
<dbReference type="GO" id="GO:0008168">
    <property type="term" value="F:methyltransferase activity"/>
    <property type="evidence" value="ECO:0007669"/>
    <property type="project" value="UniProtKB-KW"/>
</dbReference>
<proteinExistence type="predicted"/>
<dbReference type="SUPFAM" id="SSF53335">
    <property type="entry name" value="S-adenosyl-L-methionine-dependent methyltransferases"/>
    <property type="match status" value="1"/>
</dbReference>
<reference evidence="2 3" key="1">
    <citation type="submission" date="2021-02" db="EMBL/GenBank/DDBJ databases">
        <title>Brevundimonas sp. CS1 genome sequence.</title>
        <authorList>
            <person name="Lee K."/>
            <person name="Choi Y.-J."/>
            <person name="Son H.-R."/>
        </authorList>
    </citation>
    <scope>NUCLEOTIDE SEQUENCE [LARGE SCALE GENOMIC DNA]</scope>
    <source>
        <strain evidence="2 3">CS1</strain>
    </source>
</reference>
<dbReference type="EMBL" id="CP070968">
    <property type="protein sequence ID" value="QSF55152.1"/>
    <property type="molecule type" value="Genomic_DNA"/>
</dbReference>
<dbReference type="Proteomes" id="UP000662957">
    <property type="component" value="Chromosome"/>
</dbReference>
<gene>
    <name evidence="2" type="ORF">JX001_04935</name>
</gene>
<keyword evidence="2" id="KW-0489">Methyltransferase</keyword>
<dbReference type="InterPro" id="IPR013216">
    <property type="entry name" value="Methyltransf_11"/>
</dbReference>
<feature type="domain" description="Methyltransferase type 11" evidence="1">
    <location>
        <begin position="64"/>
        <end position="160"/>
    </location>
</feature>
<evidence type="ECO:0000313" key="3">
    <source>
        <dbReference type="Proteomes" id="UP000662957"/>
    </source>
</evidence>
<name>A0ABX7LTF2_9CAUL</name>
<dbReference type="CDD" id="cd02440">
    <property type="entry name" value="AdoMet_MTases"/>
    <property type="match status" value="1"/>
</dbReference>